<evidence type="ECO:0008006" key="6">
    <source>
        <dbReference type="Google" id="ProtNLM"/>
    </source>
</evidence>
<evidence type="ECO:0000259" key="3">
    <source>
        <dbReference type="Pfam" id="PF16220"/>
    </source>
</evidence>
<evidence type="ECO:0000256" key="1">
    <source>
        <dbReference type="SAM" id="MobiDB-lite"/>
    </source>
</evidence>
<evidence type="ECO:0000313" key="4">
    <source>
        <dbReference type="EMBL" id="PBK03633.1"/>
    </source>
</evidence>
<dbReference type="InterPro" id="IPR032623">
    <property type="entry name" value="FecR_N"/>
</dbReference>
<dbReference type="Gene3D" id="3.55.50.30">
    <property type="match status" value="1"/>
</dbReference>
<dbReference type="Pfam" id="PF16220">
    <property type="entry name" value="DUF4880"/>
    <property type="match status" value="1"/>
</dbReference>
<dbReference type="Pfam" id="PF04773">
    <property type="entry name" value="FecR"/>
    <property type="match status" value="1"/>
</dbReference>
<dbReference type="InterPro" id="IPR006860">
    <property type="entry name" value="FecR"/>
</dbReference>
<keyword evidence="5" id="KW-1185">Reference proteome</keyword>
<accession>A0A2A3MFQ9</accession>
<proteinExistence type="predicted"/>
<dbReference type="PANTHER" id="PTHR30273">
    <property type="entry name" value="PERIPLASMIC SIGNAL SENSOR AND SIGMA FACTOR ACTIVATOR FECR-RELATED"/>
    <property type="match status" value="1"/>
</dbReference>
<protein>
    <recommendedName>
        <fullName evidence="6">Iron dicitrate transport regulator FecR</fullName>
    </recommendedName>
</protein>
<gene>
    <name evidence="4" type="ORF">CNQ84_13735</name>
</gene>
<dbReference type="PANTHER" id="PTHR30273:SF2">
    <property type="entry name" value="PROTEIN FECR"/>
    <property type="match status" value="1"/>
</dbReference>
<comment type="caution">
    <text evidence="4">The sequence shown here is derived from an EMBL/GenBank/DDBJ whole genome shotgun (WGS) entry which is preliminary data.</text>
</comment>
<feature type="domain" description="FecR N-terminal" evidence="3">
    <location>
        <begin position="34"/>
        <end position="74"/>
    </location>
</feature>
<evidence type="ECO:0000313" key="5">
    <source>
        <dbReference type="Proteomes" id="UP000242313"/>
    </source>
</evidence>
<organism evidence="4 5">
    <name type="scientific">Pseudomonas abyssi</name>
    <dbReference type="NCBI Taxonomy" id="170540"/>
    <lineage>
        <taxon>Bacteria</taxon>
        <taxon>Pseudomonadati</taxon>
        <taxon>Pseudomonadota</taxon>
        <taxon>Gammaproteobacteria</taxon>
        <taxon>Pseudomonadales</taxon>
        <taxon>Pseudomonadaceae</taxon>
        <taxon>Pseudomonas</taxon>
    </lineage>
</organism>
<dbReference type="AlphaFoldDB" id="A0A2A3MFQ9"/>
<dbReference type="RefSeq" id="WP_096005416.1">
    <property type="nucleotide sequence ID" value="NZ_NTMR01000017.1"/>
</dbReference>
<feature type="region of interest" description="Disordered" evidence="1">
    <location>
        <begin position="1"/>
        <end position="31"/>
    </location>
</feature>
<sequence>MRKDPSTQTPSMPPSPDDHTSEPTPLDPELIQSQANDWLLRITAGDMTPEEADEFKRWCGLSKLHARTFAETSRVWRLIGPAAELSEPPKQQQPPQLSRRRFIAAAAGVAGIAVVAHMGMRSGISLDLDSSIKTARGELRRLDISSDIAVTLNTLTRVELLDTGSSTNQHHLRLLSGEVDVQCSSSFDDVRIHAAGGEIHSTDAHLNIKHINDSVHVTCLQGMAQVSFQGRRESIGPGEQVRYSPSSFSTPVKVDANDVGSWVNRVLVFNDTPLGEVVEEINRYRPGKILLLNSQVAARRVQARFELDRLDEVITLMTSVYGIKSLSLPGSVVVLT</sequence>
<dbReference type="Proteomes" id="UP000242313">
    <property type="component" value="Unassembled WGS sequence"/>
</dbReference>
<dbReference type="Gene3D" id="2.60.120.1440">
    <property type="match status" value="1"/>
</dbReference>
<reference evidence="4 5" key="1">
    <citation type="submission" date="2017-09" db="EMBL/GenBank/DDBJ databases">
        <title>Pseudomonas abyssi sp. nov. isolated from Abyssopelagic Water.</title>
        <authorList>
            <person name="Wei Y."/>
        </authorList>
    </citation>
    <scope>NUCLEOTIDE SEQUENCE [LARGE SCALE GENOMIC DNA]</scope>
    <source>
        <strain evidence="4 5">MT5</strain>
    </source>
</reference>
<feature type="compositionally biased region" description="Low complexity" evidence="1">
    <location>
        <begin position="1"/>
        <end position="10"/>
    </location>
</feature>
<dbReference type="EMBL" id="NTMR01000017">
    <property type="protein sequence ID" value="PBK03633.1"/>
    <property type="molecule type" value="Genomic_DNA"/>
</dbReference>
<dbReference type="GO" id="GO:0016989">
    <property type="term" value="F:sigma factor antagonist activity"/>
    <property type="evidence" value="ECO:0007669"/>
    <property type="project" value="TreeGrafter"/>
</dbReference>
<evidence type="ECO:0000259" key="2">
    <source>
        <dbReference type="Pfam" id="PF04773"/>
    </source>
</evidence>
<feature type="domain" description="FecR protein" evidence="2">
    <location>
        <begin position="131"/>
        <end position="224"/>
    </location>
</feature>
<dbReference type="PIRSF" id="PIRSF018266">
    <property type="entry name" value="FecR"/>
    <property type="match status" value="1"/>
</dbReference>
<dbReference type="InterPro" id="IPR012373">
    <property type="entry name" value="Ferrdict_sens_TM"/>
</dbReference>
<name>A0A2A3MFQ9_9PSED</name>